<sequence length="499" mass="53888">MAINIFIFIFIFLLLLPLTVSADQDAFVGVNIGTALSDMSNPTQIVVLLKSQQIRHVRLYDADPAMLFALAGTGIQVTVTVPNQQVLAIAQSNTTAANWISRNILPYASTTNITAISVGNEVLTTTPNAATVLVFALKYIHSALTSAGLASQIKVSTAHSSSIILDSFPPSQAFFNRTLEPFIIPLLEFLQSTESYLMLNVYPYNDYMQANGAIPLDYALFRPLSPEKEAVDLNTLLRYTNVYDAVLDAAYFAMLYLNYTNIPIVVTESGWPSKGDVSEPDATVDNANTYNSNLIKHVLKNTGTPKRPGVAISTYIYELYNEDLKPGLTSEKNWGLFNPDGRPVYVLHLTDSGSVLTNDTSGERYCVAKNGADVKMVQAALDWACGPGKVNCSMMLQGEPCYEPDTVVAHASYAFNSYYNQTGMADGSCNFNGVATVTTTDPSHGGCVFPASGGSNVTFTNGTSMVPSTNMTTSGSLPQYNSVSVSKLAQALLWCAVFL</sequence>
<reference evidence="2" key="1">
    <citation type="journal article" date="2022" name="Mol. Ecol. Resour.">
        <title>The genomes of chicory, endive, great burdock and yacon provide insights into Asteraceae palaeo-polyploidization history and plant inulin production.</title>
        <authorList>
            <person name="Fan W."/>
            <person name="Wang S."/>
            <person name="Wang H."/>
            <person name="Wang A."/>
            <person name="Jiang F."/>
            <person name="Liu H."/>
            <person name="Zhao H."/>
            <person name="Xu D."/>
            <person name="Zhang Y."/>
        </authorList>
    </citation>
    <scope>NUCLEOTIDE SEQUENCE [LARGE SCALE GENOMIC DNA]</scope>
    <source>
        <strain evidence="2">cv. Yunnan</strain>
    </source>
</reference>
<reference evidence="1 2" key="2">
    <citation type="journal article" date="2022" name="Mol. Ecol. Resour.">
        <title>The genomes of chicory, endive, great burdock and yacon provide insights into Asteraceae paleo-polyploidization history and plant inulin production.</title>
        <authorList>
            <person name="Fan W."/>
            <person name="Wang S."/>
            <person name="Wang H."/>
            <person name="Wang A."/>
            <person name="Jiang F."/>
            <person name="Liu H."/>
            <person name="Zhao H."/>
            <person name="Xu D."/>
            <person name="Zhang Y."/>
        </authorList>
    </citation>
    <scope>NUCLEOTIDE SEQUENCE [LARGE SCALE GENOMIC DNA]</scope>
    <source>
        <strain evidence="2">cv. Yunnan</strain>
        <tissue evidence="1">Leaves</tissue>
    </source>
</reference>
<evidence type="ECO:0000313" key="2">
    <source>
        <dbReference type="Proteomes" id="UP001056120"/>
    </source>
</evidence>
<protein>
    <submittedName>
        <fullName evidence="1">Uncharacterized protein</fullName>
    </submittedName>
</protein>
<proteinExistence type="predicted"/>
<evidence type="ECO:0000313" key="1">
    <source>
        <dbReference type="EMBL" id="KAI3730676.1"/>
    </source>
</evidence>
<dbReference type="EMBL" id="CM042038">
    <property type="protein sequence ID" value="KAI3730676.1"/>
    <property type="molecule type" value="Genomic_DNA"/>
</dbReference>
<name>A0ACB9C8R7_9ASTR</name>
<keyword evidence="2" id="KW-1185">Reference proteome</keyword>
<accession>A0ACB9C8R7</accession>
<comment type="caution">
    <text evidence="1">The sequence shown here is derived from an EMBL/GenBank/DDBJ whole genome shotgun (WGS) entry which is preliminary data.</text>
</comment>
<gene>
    <name evidence="1" type="ORF">L1987_61849</name>
</gene>
<organism evidence="1 2">
    <name type="scientific">Smallanthus sonchifolius</name>
    <dbReference type="NCBI Taxonomy" id="185202"/>
    <lineage>
        <taxon>Eukaryota</taxon>
        <taxon>Viridiplantae</taxon>
        <taxon>Streptophyta</taxon>
        <taxon>Embryophyta</taxon>
        <taxon>Tracheophyta</taxon>
        <taxon>Spermatophyta</taxon>
        <taxon>Magnoliopsida</taxon>
        <taxon>eudicotyledons</taxon>
        <taxon>Gunneridae</taxon>
        <taxon>Pentapetalae</taxon>
        <taxon>asterids</taxon>
        <taxon>campanulids</taxon>
        <taxon>Asterales</taxon>
        <taxon>Asteraceae</taxon>
        <taxon>Asteroideae</taxon>
        <taxon>Heliantheae alliance</taxon>
        <taxon>Millerieae</taxon>
        <taxon>Smallanthus</taxon>
    </lineage>
</organism>
<dbReference type="Proteomes" id="UP001056120">
    <property type="component" value="Linkage Group LG21"/>
</dbReference>